<accession>A0A645EM06</accession>
<name>A0A645EM06_9ZZZZ</name>
<proteinExistence type="predicted"/>
<dbReference type="InterPro" id="IPR004223">
    <property type="entry name" value="VitB12-dep_Met_synth_activ_dom"/>
</dbReference>
<reference evidence="2" key="1">
    <citation type="submission" date="2019-08" db="EMBL/GenBank/DDBJ databases">
        <authorList>
            <person name="Kucharzyk K."/>
            <person name="Murdoch R.W."/>
            <person name="Higgins S."/>
            <person name="Loffler F."/>
        </authorList>
    </citation>
    <scope>NUCLEOTIDE SEQUENCE</scope>
</reference>
<evidence type="ECO:0000313" key="2">
    <source>
        <dbReference type="EMBL" id="MPN02149.1"/>
    </source>
</evidence>
<feature type="domain" description="AdoMet activation" evidence="1">
    <location>
        <begin position="6"/>
        <end position="120"/>
    </location>
</feature>
<dbReference type="EMBL" id="VSSQ01048108">
    <property type="protein sequence ID" value="MPN02149.1"/>
    <property type="molecule type" value="Genomic_DNA"/>
</dbReference>
<dbReference type="AlphaFoldDB" id="A0A645EM06"/>
<evidence type="ECO:0000259" key="1">
    <source>
        <dbReference type="Pfam" id="PF02965"/>
    </source>
</evidence>
<comment type="caution">
    <text evidence="2">The sequence shown here is derived from an EMBL/GenBank/DDBJ whole genome shotgun (WGS) entry which is preliminary data.</text>
</comment>
<protein>
    <recommendedName>
        <fullName evidence="1">AdoMet activation domain-containing protein</fullName>
    </recommendedName>
</protein>
<dbReference type="InterPro" id="IPR037010">
    <property type="entry name" value="VitB12-dep_Met_synth_activ_sf"/>
</dbReference>
<dbReference type="GO" id="GO:0008705">
    <property type="term" value="F:methionine synthase activity"/>
    <property type="evidence" value="ECO:0007669"/>
    <property type="project" value="InterPro"/>
</dbReference>
<dbReference type="SUPFAM" id="SSF56507">
    <property type="entry name" value="Methionine synthase activation domain-like"/>
    <property type="match status" value="1"/>
</dbReference>
<gene>
    <name evidence="2" type="ORF">SDC9_149362</name>
</gene>
<dbReference type="Pfam" id="PF02965">
    <property type="entry name" value="Met_synt_B12"/>
    <property type="match status" value="1"/>
</dbReference>
<dbReference type="Gene3D" id="3.40.109.40">
    <property type="match status" value="1"/>
</dbReference>
<organism evidence="2">
    <name type="scientific">bioreactor metagenome</name>
    <dbReference type="NCBI Taxonomy" id="1076179"/>
    <lineage>
        <taxon>unclassified sequences</taxon>
        <taxon>metagenomes</taxon>
        <taxon>ecological metagenomes</taxon>
    </lineage>
</organism>
<sequence length="147" mass="16469">MKGAEKLALLVCTAGEGFTARSREYNKEGDYLKGFITDTMGSWVVERAMDLIQEKLENAFRELGMHVTNRYSPGYCNWPVSEQQPLFSLLPGQPCNIRLTGSSLMIPLKSVSGIVGIGKKVKKRGYACDICNNRTCIYRSINRNCIH</sequence>